<evidence type="ECO:0000313" key="1">
    <source>
        <dbReference type="EnsemblMetazoa" id="GPPI000285-PA"/>
    </source>
</evidence>
<proteinExistence type="predicted"/>
<dbReference type="EMBL" id="JXJN01027060">
    <property type="status" value="NOT_ANNOTATED_CDS"/>
    <property type="molecule type" value="Genomic_DNA"/>
</dbReference>
<name>A0A1B0AKR6_9MUSC</name>
<keyword evidence="2" id="KW-1185">Reference proteome</keyword>
<sequence>MCGPLHHHQHQHSKRYSAYLLKMDNQILSRGESYKSLPELPNCPISYYSRATSTKSLGRKQCPDLKKAPGGDAKQFTTYIQKLRQLLFRYRPIPAQNTKWPFKLIETAVHLGNTEVHQIDNSSRPATMAIIHDVDCK</sequence>
<dbReference type="Proteomes" id="UP000092460">
    <property type="component" value="Unassembled WGS sequence"/>
</dbReference>
<organism evidence="1 2">
    <name type="scientific">Glossina palpalis gambiensis</name>
    <dbReference type="NCBI Taxonomy" id="67801"/>
    <lineage>
        <taxon>Eukaryota</taxon>
        <taxon>Metazoa</taxon>
        <taxon>Ecdysozoa</taxon>
        <taxon>Arthropoda</taxon>
        <taxon>Hexapoda</taxon>
        <taxon>Insecta</taxon>
        <taxon>Pterygota</taxon>
        <taxon>Neoptera</taxon>
        <taxon>Endopterygota</taxon>
        <taxon>Diptera</taxon>
        <taxon>Brachycera</taxon>
        <taxon>Muscomorpha</taxon>
        <taxon>Hippoboscoidea</taxon>
        <taxon>Glossinidae</taxon>
        <taxon>Glossina</taxon>
    </lineage>
</organism>
<protein>
    <submittedName>
        <fullName evidence="1">Uncharacterized protein</fullName>
    </submittedName>
</protein>
<reference evidence="2" key="1">
    <citation type="submission" date="2015-01" db="EMBL/GenBank/DDBJ databases">
        <authorList>
            <person name="Aksoy S."/>
            <person name="Warren W."/>
            <person name="Wilson R.K."/>
        </authorList>
    </citation>
    <scope>NUCLEOTIDE SEQUENCE [LARGE SCALE GENOMIC DNA]</scope>
    <source>
        <strain evidence="2">IAEA</strain>
    </source>
</reference>
<reference evidence="1" key="2">
    <citation type="submission" date="2020-05" db="UniProtKB">
        <authorList>
            <consortium name="EnsemblMetazoa"/>
        </authorList>
    </citation>
    <scope>IDENTIFICATION</scope>
    <source>
        <strain evidence="1">IAEA</strain>
    </source>
</reference>
<evidence type="ECO:0000313" key="2">
    <source>
        <dbReference type="Proteomes" id="UP000092460"/>
    </source>
</evidence>
<dbReference type="EnsemblMetazoa" id="GPPI000285-RA">
    <property type="protein sequence ID" value="GPPI000285-PA"/>
    <property type="gene ID" value="GPPI000285"/>
</dbReference>
<dbReference type="VEuPathDB" id="VectorBase:GPPI000285"/>
<dbReference type="AlphaFoldDB" id="A0A1B0AKR6"/>
<accession>A0A1B0AKR6</accession>